<evidence type="ECO:0000256" key="16">
    <source>
        <dbReference type="ARBA" id="ARBA00077688"/>
    </source>
</evidence>
<dbReference type="InterPro" id="IPR011650">
    <property type="entry name" value="Peptidase_M20_dimer"/>
</dbReference>
<dbReference type="PANTHER" id="PTHR43501:SF1">
    <property type="entry name" value="CYTOSOL NON-SPECIFIC DIPEPTIDASE"/>
    <property type="match status" value="1"/>
</dbReference>
<keyword evidence="4" id="KW-0479">Metal-binding</keyword>
<evidence type="ECO:0000256" key="1">
    <source>
        <dbReference type="ARBA" id="ARBA00001941"/>
    </source>
</evidence>
<dbReference type="FunFam" id="3.40.630.10:FF:000015">
    <property type="entry name" value="Aminoacyl-histidine dipeptidase PepD"/>
    <property type="match status" value="1"/>
</dbReference>
<evidence type="ECO:0000256" key="4">
    <source>
        <dbReference type="ARBA" id="ARBA00022723"/>
    </source>
</evidence>
<comment type="cofactor">
    <cofactor evidence="2">
        <name>Zn(2+)</name>
        <dbReference type="ChEBI" id="CHEBI:29105"/>
    </cofactor>
</comment>
<evidence type="ECO:0000256" key="12">
    <source>
        <dbReference type="ARBA" id="ARBA00061423"/>
    </source>
</evidence>
<organism evidence="19 20">
    <name type="scientific">Acetitomaculum ruminis DSM 5522</name>
    <dbReference type="NCBI Taxonomy" id="1120918"/>
    <lineage>
        <taxon>Bacteria</taxon>
        <taxon>Bacillati</taxon>
        <taxon>Bacillota</taxon>
        <taxon>Clostridia</taxon>
        <taxon>Lachnospirales</taxon>
        <taxon>Lachnospiraceae</taxon>
        <taxon>Acetitomaculum</taxon>
    </lineage>
</organism>
<evidence type="ECO:0000256" key="9">
    <source>
        <dbReference type="ARBA" id="ARBA00036421"/>
    </source>
</evidence>
<dbReference type="GO" id="GO:0005829">
    <property type="term" value="C:cytosol"/>
    <property type="evidence" value="ECO:0007669"/>
    <property type="project" value="TreeGrafter"/>
</dbReference>
<dbReference type="InterPro" id="IPR001160">
    <property type="entry name" value="Peptidase_M20C"/>
</dbReference>
<evidence type="ECO:0000256" key="11">
    <source>
        <dbReference type="ARBA" id="ARBA00044252"/>
    </source>
</evidence>
<evidence type="ECO:0000256" key="7">
    <source>
        <dbReference type="ARBA" id="ARBA00023049"/>
    </source>
</evidence>
<dbReference type="PIRSF" id="PIRSF016599">
    <property type="entry name" value="Xaa-His_dipept"/>
    <property type="match status" value="1"/>
</dbReference>
<keyword evidence="5" id="KW-0378">Hydrolase</keyword>
<name>A0A1I0V921_9FIRM</name>
<keyword evidence="7" id="KW-0482">Metalloprotease</keyword>
<evidence type="ECO:0000256" key="13">
    <source>
        <dbReference type="ARBA" id="ARBA00071271"/>
    </source>
</evidence>
<evidence type="ECO:0000259" key="18">
    <source>
        <dbReference type="Pfam" id="PF07687"/>
    </source>
</evidence>
<dbReference type="AlphaFoldDB" id="A0A1I0V921"/>
<dbReference type="RefSeq" id="WP_092869934.1">
    <property type="nucleotide sequence ID" value="NZ_FOJY01000001.1"/>
</dbReference>
<dbReference type="Pfam" id="PF07687">
    <property type="entry name" value="M20_dimer"/>
    <property type="match status" value="1"/>
</dbReference>
<keyword evidence="8" id="KW-0170">Cobalt</keyword>
<dbReference type="PRINTS" id="PR00934">
    <property type="entry name" value="XHISDIPTASE"/>
</dbReference>
<evidence type="ECO:0000256" key="2">
    <source>
        <dbReference type="ARBA" id="ARBA00001947"/>
    </source>
</evidence>
<comment type="catalytic activity">
    <reaction evidence="9">
        <text>Hydrolysis of dipeptides, preferentially hydrophobic dipeptides including prolyl amino acids.</text>
        <dbReference type="EC" id="3.4.13.18"/>
    </reaction>
</comment>
<comment type="cofactor">
    <cofactor evidence="1">
        <name>Co(2+)</name>
        <dbReference type="ChEBI" id="CHEBI:48828"/>
    </cofactor>
</comment>
<comment type="similarity">
    <text evidence="12">Belongs to the peptidase M20C family.</text>
</comment>
<dbReference type="CDD" id="cd03890">
    <property type="entry name" value="M20_pepD"/>
    <property type="match status" value="1"/>
</dbReference>
<feature type="domain" description="Peptidase M20 dimerisation" evidence="18">
    <location>
        <begin position="204"/>
        <end position="288"/>
    </location>
</feature>
<evidence type="ECO:0000256" key="14">
    <source>
        <dbReference type="ARBA" id="ARBA00075285"/>
    </source>
</evidence>
<evidence type="ECO:0000313" key="20">
    <source>
        <dbReference type="Proteomes" id="UP000198838"/>
    </source>
</evidence>
<dbReference type="GO" id="GO:0046872">
    <property type="term" value="F:metal ion binding"/>
    <property type="evidence" value="ECO:0007669"/>
    <property type="project" value="UniProtKB-KW"/>
</dbReference>
<dbReference type="Gene3D" id="3.40.630.10">
    <property type="entry name" value="Zn peptidases"/>
    <property type="match status" value="2"/>
</dbReference>
<keyword evidence="3" id="KW-0645">Protease</keyword>
<dbReference type="Pfam" id="PF01546">
    <property type="entry name" value="Peptidase_M20"/>
    <property type="match status" value="1"/>
</dbReference>
<dbReference type="GO" id="GO:0070573">
    <property type="term" value="F:metallodipeptidase activity"/>
    <property type="evidence" value="ECO:0007669"/>
    <property type="project" value="TreeGrafter"/>
</dbReference>
<dbReference type="FunFam" id="3.40.630.10:FF:000072">
    <property type="entry name" value="Aminoacyl-histidine dipeptidase"/>
    <property type="match status" value="1"/>
</dbReference>
<evidence type="ECO:0000313" key="19">
    <source>
        <dbReference type="EMBL" id="SFA72884.1"/>
    </source>
</evidence>
<dbReference type="NCBIfam" id="TIGR01893">
    <property type="entry name" value="aa-his-dipept"/>
    <property type="match status" value="1"/>
</dbReference>
<keyword evidence="6" id="KW-0862">Zinc</keyword>
<dbReference type="Proteomes" id="UP000198838">
    <property type="component" value="Unassembled WGS sequence"/>
</dbReference>
<evidence type="ECO:0000256" key="15">
    <source>
        <dbReference type="ARBA" id="ARBA00076004"/>
    </source>
</evidence>
<evidence type="ECO:0000256" key="10">
    <source>
        <dbReference type="ARBA" id="ARBA00038976"/>
    </source>
</evidence>
<accession>A0A1I0V921</accession>
<evidence type="ECO:0000256" key="6">
    <source>
        <dbReference type="ARBA" id="ARBA00022833"/>
    </source>
</evidence>
<sequence length="481" mass="53003">MLENLKPEKPFYYFEEISKIPRGSGDTKAISDYLVSFAKEHGLNYIQDKVNNVIIFKDGTKGYENSEPVIIQGHMDMVCEKEKNSKHDFSKDPLELEINDDFISAKETTLGGDDGVAVAIGLAILDSNDIPHPPIEAVFTVDEETSMLGASHIDLSKLKGKKIINIDSENMGTLTVGCAGGLDVKVKLDLDSAKVKGSQYEVSISNLVGGHSGTEIDKERGNANVLLARVLNILYEEYDILLVDMKGGSKRNAIPVSATASIVLDTEYEKEVSKKLEKIEKELKNEYKYSDKDISISMKRVTGEKTLECINSNDTLKIISLLMLLPNGVDSMNAAIPSLVESSSNVAIVECNGKHFCVDISVRSSVSSKKYTIADKITVLANLIGASVETGGDYPAWEYKKDSKLSEIMTKVYERKYGEKPKVEVIHAGLECGIFSEKIKGMDAVSIGPDIYDIHTFNERLSISSFKECYEFVEDTLGELK</sequence>
<dbReference type="PANTHER" id="PTHR43501">
    <property type="entry name" value="CYTOSOL NON-SPECIFIC DIPEPTIDASE"/>
    <property type="match status" value="1"/>
</dbReference>
<dbReference type="GO" id="GO:0006508">
    <property type="term" value="P:proteolysis"/>
    <property type="evidence" value="ECO:0007669"/>
    <property type="project" value="UniProtKB-KW"/>
</dbReference>
<protein>
    <recommendedName>
        <fullName evidence="13">Cytosol non-specific dipeptidase</fullName>
        <ecNumber evidence="10">3.4.13.18</ecNumber>
    </recommendedName>
    <alternativeName>
        <fullName evidence="16">Aminoacyl-histidine dipeptidase</fullName>
    </alternativeName>
    <alternativeName>
        <fullName evidence="15">Beta-alanyl-histidine dipeptidase</fullName>
    </alternativeName>
    <alternativeName>
        <fullName evidence="14">Carnosinase</fullName>
    </alternativeName>
    <alternativeName>
        <fullName evidence="11">Peptidase D</fullName>
    </alternativeName>
    <alternativeName>
        <fullName evidence="17">Xaa-His dipeptidase</fullName>
    </alternativeName>
</protein>
<dbReference type="EC" id="3.4.13.18" evidence="10"/>
<dbReference type="OrthoDB" id="9773892at2"/>
<evidence type="ECO:0000256" key="8">
    <source>
        <dbReference type="ARBA" id="ARBA00023285"/>
    </source>
</evidence>
<keyword evidence="20" id="KW-1185">Reference proteome</keyword>
<dbReference type="InterPro" id="IPR002933">
    <property type="entry name" value="Peptidase_M20"/>
</dbReference>
<proteinExistence type="inferred from homology"/>
<dbReference type="SUPFAM" id="SSF53187">
    <property type="entry name" value="Zn-dependent exopeptidases"/>
    <property type="match status" value="1"/>
</dbReference>
<evidence type="ECO:0000256" key="3">
    <source>
        <dbReference type="ARBA" id="ARBA00022670"/>
    </source>
</evidence>
<dbReference type="EMBL" id="FOJY01000001">
    <property type="protein sequence ID" value="SFA72884.1"/>
    <property type="molecule type" value="Genomic_DNA"/>
</dbReference>
<evidence type="ECO:0000256" key="5">
    <source>
        <dbReference type="ARBA" id="ARBA00022801"/>
    </source>
</evidence>
<gene>
    <name evidence="19" type="ORF">SAMN05216249_101229</name>
</gene>
<evidence type="ECO:0000256" key="17">
    <source>
        <dbReference type="ARBA" id="ARBA00078074"/>
    </source>
</evidence>
<dbReference type="STRING" id="1120918.SAMN05216249_101229"/>
<reference evidence="19 20" key="1">
    <citation type="submission" date="2016-10" db="EMBL/GenBank/DDBJ databases">
        <authorList>
            <person name="de Groot N.N."/>
        </authorList>
    </citation>
    <scope>NUCLEOTIDE SEQUENCE [LARGE SCALE GENOMIC DNA]</scope>
    <source>
        <strain evidence="19 20">DSM 5522</strain>
    </source>
</reference>